<dbReference type="Gene3D" id="2.130.10.10">
    <property type="entry name" value="YVTN repeat-like/Quinoprotein amine dehydrogenase"/>
    <property type="match status" value="1"/>
</dbReference>
<sequence>MHWGGAGPPLRLRRHLWQARSSQCGSRLYRAVLPDALLSPRGRGFGCRPVVAAARRARGGARAGRAARQPEAHLLRRGGAARERHPGRGGGREWRRAESGGDRGDLAVHVVAGCSDGSAKIWSAGSGECLRTLEGHRDQVTSVTFSPDGQEVLTASDFDDCTAKVWSASSGECLRTMEGPPGWRVVGRVLARRASGTDCVGRRHGEDLVCWFCGVSPHAGGRPKNCDVGRVFPAVVWPLAC</sequence>
<dbReference type="PANTHER" id="PTHR19848:SF8">
    <property type="entry name" value="F-BOX AND WD REPEAT DOMAIN CONTAINING 7"/>
    <property type="match status" value="1"/>
</dbReference>
<protein>
    <submittedName>
        <fullName evidence="5">Uncharacterized protein</fullName>
    </submittedName>
</protein>
<name>A0ABN9RCZ2_9DINO</name>
<dbReference type="Pfam" id="PF00400">
    <property type="entry name" value="WD40"/>
    <property type="match status" value="1"/>
</dbReference>
<keyword evidence="2" id="KW-0677">Repeat</keyword>
<feature type="compositionally biased region" description="Basic and acidic residues" evidence="4">
    <location>
        <begin position="68"/>
        <end position="100"/>
    </location>
</feature>
<dbReference type="PROSITE" id="PS50082">
    <property type="entry name" value="WD_REPEATS_2"/>
    <property type="match status" value="1"/>
</dbReference>
<dbReference type="InterPro" id="IPR015943">
    <property type="entry name" value="WD40/YVTN_repeat-like_dom_sf"/>
</dbReference>
<keyword evidence="1 3" id="KW-0853">WD repeat</keyword>
<feature type="repeat" description="WD" evidence="3">
    <location>
        <begin position="133"/>
        <end position="176"/>
    </location>
</feature>
<organism evidence="5 6">
    <name type="scientific">Prorocentrum cordatum</name>
    <dbReference type="NCBI Taxonomy" id="2364126"/>
    <lineage>
        <taxon>Eukaryota</taxon>
        <taxon>Sar</taxon>
        <taxon>Alveolata</taxon>
        <taxon>Dinophyceae</taxon>
        <taxon>Prorocentrales</taxon>
        <taxon>Prorocentraceae</taxon>
        <taxon>Prorocentrum</taxon>
    </lineage>
</organism>
<evidence type="ECO:0000313" key="5">
    <source>
        <dbReference type="EMBL" id="CAK0816857.1"/>
    </source>
</evidence>
<dbReference type="EMBL" id="CAUYUJ010006290">
    <property type="protein sequence ID" value="CAK0816857.1"/>
    <property type="molecule type" value="Genomic_DNA"/>
</dbReference>
<dbReference type="SUPFAM" id="SSF50978">
    <property type="entry name" value="WD40 repeat-like"/>
    <property type="match status" value="1"/>
</dbReference>
<evidence type="ECO:0000256" key="1">
    <source>
        <dbReference type="ARBA" id="ARBA00022574"/>
    </source>
</evidence>
<feature type="region of interest" description="Disordered" evidence="4">
    <location>
        <begin position="59"/>
        <end position="100"/>
    </location>
</feature>
<accession>A0ABN9RCZ2</accession>
<dbReference type="PANTHER" id="PTHR19848">
    <property type="entry name" value="WD40 REPEAT PROTEIN"/>
    <property type="match status" value="1"/>
</dbReference>
<comment type="caution">
    <text evidence="5">The sequence shown here is derived from an EMBL/GenBank/DDBJ whole genome shotgun (WGS) entry which is preliminary data.</text>
</comment>
<evidence type="ECO:0000313" key="6">
    <source>
        <dbReference type="Proteomes" id="UP001189429"/>
    </source>
</evidence>
<evidence type="ECO:0000256" key="2">
    <source>
        <dbReference type="ARBA" id="ARBA00022737"/>
    </source>
</evidence>
<proteinExistence type="predicted"/>
<dbReference type="Proteomes" id="UP001189429">
    <property type="component" value="Unassembled WGS sequence"/>
</dbReference>
<evidence type="ECO:0000256" key="4">
    <source>
        <dbReference type="SAM" id="MobiDB-lite"/>
    </source>
</evidence>
<gene>
    <name evidence="5" type="ORF">PCOR1329_LOCUS19631</name>
</gene>
<keyword evidence="6" id="KW-1185">Reference proteome</keyword>
<evidence type="ECO:0000256" key="3">
    <source>
        <dbReference type="PROSITE-ProRule" id="PRU00221"/>
    </source>
</evidence>
<dbReference type="SMART" id="SM00320">
    <property type="entry name" value="WD40"/>
    <property type="match status" value="1"/>
</dbReference>
<dbReference type="PROSITE" id="PS50294">
    <property type="entry name" value="WD_REPEATS_REGION"/>
    <property type="match status" value="1"/>
</dbReference>
<dbReference type="InterPro" id="IPR036322">
    <property type="entry name" value="WD40_repeat_dom_sf"/>
</dbReference>
<reference evidence="5" key="1">
    <citation type="submission" date="2023-10" db="EMBL/GenBank/DDBJ databases">
        <authorList>
            <person name="Chen Y."/>
            <person name="Shah S."/>
            <person name="Dougan E. K."/>
            <person name="Thang M."/>
            <person name="Chan C."/>
        </authorList>
    </citation>
    <scope>NUCLEOTIDE SEQUENCE [LARGE SCALE GENOMIC DNA]</scope>
</reference>
<dbReference type="InterPro" id="IPR001680">
    <property type="entry name" value="WD40_rpt"/>
</dbReference>